<feature type="region of interest" description="Disordered" evidence="1">
    <location>
        <begin position="1"/>
        <end position="112"/>
    </location>
</feature>
<dbReference type="Proteomes" id="UP000219482">
    <property type="component" value="Unassembled WGS sequence"/>
</dbReference>
<feature type="compositionally biased region" description="Basic and acidic residues" evidence="1">
    <location>
        <begin position="52"/>
        <end position="71"/>
    </location>
</feature>
<gene>
    <name evidence="2" type="ORF">SAMN06272739_3606</name>
</gene>
<evidence type="ECO:0000313" key="3">
    <source>
        <dbReference type="Proteomes" id="UP000219482"/>
    </source>
</evidence>
<proteinExistence type="predicted"/>
<protein>
    <submittedName>
        <fullName evidence="2">Uncharacterized protein</fullName>
    </submittedName>
</protein>
<dbReference type="AlphaFoldDB" id="A0A286H488"/>
<feature type="compositionally biased region" description="Gly residues" evidence="1">
    <location>
        <begin position="19"/>
        <end position="32"/>
    </location>
</feature>
<dbReference type="EMBL" id="OCNK01000004">
    <property type="protein sequence ID" value="SOE02512.1"/>
    <property type="molecule type" value="Genomic_DNA"/>
</dbReference>
<organism evidence="2 3">
    <name type="scientific">Blastococcus haudaquaticus</name>
    <dbReference type="NCBI Taxonomy" id="1938745"/>
    <lineage>
        <taxon>Bacteria</taxon>
        <taxon>Bacillati</taxon>
        <taxon>Actinomycetota</taxon>
        <taxon>Actinomycetes</taxon>
        <taxon>Geodermatophilales</taxon>
        <taxon>Geodermatophilaceae</taxon>
        <taxon>Blastococcus</taxon>
    </lineage>
</organism>
<evidence type="ECO:0000256" key="1">
    <source>
        <dbReference type="SAM" id="MobiDB-lite"/>
    </source>
</evidence>
<dbReference type="RefSeq" id="WP_235003506.1">
    <property type="nucleotide sequence ID" value="NZ_OCNK01000004.1"/>
</dbReference>
<keyword evidence="3" id="KW-1185">Reference proteome</keyword>
<sequence>MSMAGPHGTDPDSGMASGSDGGMASGSDGGMASGSDAGQPGGHLGPGDLAPDEERLLAALERDARGLREPTVEETLPQVRAAEDEAPLPARGGPPDDGLTPVFAEPDLDERS</sequence>
<evidence type="ECO:0000313" key="2">
    <source>
        <dbReference type="EMBL" id="SOE02512.1"/>
    </source>
</evidence>
<name>A0A286H488_9ACTN</name>
<reference evidence="3" key="1">
    <citation type="submission" date="2017-09" db="EMBL/GenBank/DDBJ databases">
        <authorList>
            <person name="Varghese N."/>
            <person name="Submissions S."/>
        </authorList>
    </citation>
    <scope>NUCLEOTIDE SEQUENCE [LARGE SCALE GENOMIC DNA]</scope>
    <source>
        <strain evidence="3">DSM 44270</strain>
    </source>
</reference>
<accession>A0A286H488</accession>